<sequence>MKKLLLLVFAALTTNVFAQNQINFEWGDFNFLKDQTEVNVQLKFDNAVYQEKNMTEAQYLENRKADISAKKNEAVWKNWEFQWGKFKESEYLNYFLEGINNKSKKVVFKNDVKAKYTLIIDAKWIYAGWYGGMIGSQEAKLTSDLSFVETDNPSKVVMKLQGDKIGGKKMNKDFSWEYGRIAAAYEITGKKLGTEIKKALK</sequence>
<feature type="chain" id="PRO_5046658989" description="DUF4468 domain-containing protein" evidence="1">
    <location>
        <begin position="19"/>
        <end position="201"/>
    </location>
</feature>
<protein>
    <recommendedName>
        <fullName evidence="4">DUF4468 domain-containing protein</fullName>
    </recommendedName>
</protein>
<organism evidence="2 3">
    <name type="scientific">Chryseobacterium endalhagicum</name>
    <dbReference type="NCBI Taxonomy" id="2797638"/>
    <lineage>
        <taxon>Bacteria</taxon>
        <taxon>Pseudomonadati</taxon>
        <taxon>Bacteroidota</taxon>
        <taxon>Flavobacteriia</taxon>
        <taxon>Flavobacteriales</taxon>
        <taxon>Weeksellaceae</taxon>
        <taxon>Chryseobacterium group</taxon>
        <taxon>Chryseobacterium</taxon>
    </lineage>
</organism>
<evidence type="ECO:0008006" key="4">
    <source>
        <dbReference type="Google" id="ProtNLM"/>
    </source>
</evidence>
<dbReference type="RefSeq" id="WP_202090882.1">
    <property type="nucleotide sequence ID" value="NZ_JAELVM010000002.1"/>
</dbReference>
<reference evidence="2 3" key="1">
    <citation type="submission" date="2020-12" db="EMBL/GenBank/DDBJ databases">
        <title>Chryseobacterium endoalhailicus sp. nov., isolated from seed of leguminous plant.</title>
        <authorList>
            <person name="Zhang X."/>
        </authorList>
    </citation>
    <scope>NUCLEOTIDE SEQUENCE [LARGE SCALE GENOMIC DNA]</scope>
    <source>
        <strain evidence="2 3">L7</strain>
    </source>
</reference>
<keyword evidence="1" id="KW-0732">Signal</keyword>
<evidence type="ECO:0000313" key="2">
    <source>
        <dbReference type="EMBL" id="MBL1221290.1"/>
    </source>
</evidence>
<gene>
    <name evidence="2" type="ORF">JET18_10595</name>
</gene>
<name>A0ABS1QFC8_9FLAO</name>
<evidence type="ECO:0000256" key="1">
    <source>
        <dbReference type="SAM" id="SignalP"/>
    </source>
</evidence>
<comment type="caution">
    <text evidence="2">The sequence shown here is derived from an EMBL/GenBank/DDBJ whole genome shotgun (WGS) entry which is preliminary data.</text>
</comment>
<evidence type="ECO:0000313" key="3">
    <source>
        <dbReference type="Proteomes" id="UP000661696"/>
    </source>
</evidence>
<feature type="signal peptide" evidence="1">
    <location>
        <begin position="1"/>
        <end position="18"/>
    </location>
</feature>
<dbReference type="Proteomes" id="UP000661696">
    <property type="component" value="Unassembled WGS sequence"/>
</dbReference>
<proteinExistence type="predicted"/>
<accession>A0ABS1QFC8</accession>
<keyword evidence="3" id="KW-1185">Reference proteome</keyword>
<dbReference type="EMBL" id="JAELVM010000002">
    <property type="protein sequence ID" value="MBL1221290.1"/>
    <property type="molecule type" value="Genomic_DNA"/>
</dbReference>